<dbReference type="PANTHER" id="PTHR39441:SF1">
    <property type="entry name" value="DUF2252 DOMAIN-CONTAINING PROTEIN"/>
    <property type="match status" value="1"/>
</dbReference>
<dbReference type="Proteomes" id="UP000229340">
    <property type="component" value="Chromosome"/>
</dbReference>
<protein>
    <submittedName>
        <fullName evidence="1">DUF2252 domain-containing protein</fullName>
    </submittedName>
</protein>
<dbReference type="AlphaFoldDB" id="A0A2D2LWW4"/>
<name>A0A2D2LWW4_FAUOS</name>
<gene>
    <name evidence="1" type="ORF">NP7_07145</name>
</gene>
<dbReference type="Pfam" id="PF10009">
    <property type="entry name" value="DUF2252"/>
    <property type="match status" value="1"/>
</dbReference>
<organism evidence="1 2">
    <name type="scientific">Faucicola osloensis</name>
    <name type="common">Moraxella osloensis</name>
    <dbReference type="NCBI Taxonomy" id="34062"/>
    <lineage>
        <taxon>Bacteria</taxon>
        <taxon>Pseudomonadati</taxon>
        <taxon>Pseudomonadota</taxon>
        <taxon>Gammaproteobacteria</taxon>
        <taxon>Moraxellales</taxon>
        <taxon>Moraxellaceae</taxon>
        <taxon>Faucicola</taxon>
    </lineage>
</organism>
<reference evidence="2" key="1">
    <citation type="submission" date="2017-11" db="EMBL/GenBank/DDBJ databases">
        <title>Complete genome sequence of Moraxella osloensis NP7 isolated from human skin.</title>
        <authorList>
            <person name="Lee K."/>
            <person name="Lim J.Y."/>
            <person name="Hwang I."/>
        </authorList>
    </citation>
    <scope>NUCLEOTIDE SEQUENCE [LARGE SCALE GENOMIC DNA]</scope>
    <source>
        <strain evidence="2">NP7</strain>
    </source>
</reference>
<evidence type="ECO:0000313" key="2">
    <source>
        <dbReference type="Proteomes" id="UP000229340"/>
    </source>
</evidence>
<dbReference type="InterPro" id="IPR018721">
    <property type="entry name" value="DUF2252"/>
</dbReference>
<proteinExistence type="predicted"/>
<dbReference type="EMBL" id="CP024443">
    <property type="protein sequence ID" value="ATR79515.1"/>
    <property type="molecule type" value="Genomic_DNA"/>
</dbReference>
<accession>A0A2D2LWW4</accession>
<sequence>MPIAIALPKSLQHAQCVDLTRHRYQGKLLSQADSIALGKQQRKAYPLKTLAAISQRPNSIDALSLYHWSNQGRLAALLPIRAKRMSVSPFTFFRGMPALMLFDQAWQGQHSGLFQQICGDCHVSNFGGYASPERNLLFGINDFDETIVAPFEWDLQRLVASILIASQSFKYVESVGYKAIEKLLTSYLDGLEAHRSLSPLQVWYEKIDTHKILANTEDVTVRKRCHADFEKAKKNDAVKMLPKLTERDTVTGLRAFKTEGELQRPPRRGQPFFAGSHAFFDAYRDTLKSDRQVLFDRYDFTDVALKVVGVGSVGTVCAVALFQDADHEPLILQMKQAKASILTPLLAKQFSHQGKRVVEGQQLMQASSDIFLGYASLDNFEMDFYVRQLRDMKYSASLESMTTAHFYEYIESCGHALAHAHTKAGNAATLMGYLGNGSEIISVMQAYAEQTAARNAQDYAQFMNQIADGHIAVAGDEVL</sequence>
<evidence type="ECO:0000313" key="1">
    <source>
        <dbReference type="EMBL" id="ATR79515.1"/>
    </source>
</evidence>
<dbReference type="PANTHER" id="PTHR39441">
    <property type="entry name" value="DUF2252 DOMAIN-CONTAINING PROTEIN"/>
    <property type="match status" value="1"/>
</dbReference>